<sequence>MRLRTGLLPIVLVLFYAQLGYCGWFQEFLDWFGLTHRNMDNVKLRNYPKITKEEFLARPIADYYTGPGQIPLPPRNATKNPEDENYYRCWVCADRPVFQMLQQLNNLLSSSMRHPSPRACAGSRYSYQIMCQGPCSIATYWRERRIGREHIGIYRDCLNYKHDLVFSKELLNRQLSYGHVTVKLPWDSWANITYCRNDYCNIEHEQPRETFRAPTQIKELCLTALDSKNKEAEPIKDCSHIT</sequence>
<evidence type="ECO:0000313" key="1">
    <source>
        <dbReference type="EMBL" id="CAJ0583917.1"/>
    </source>
</evidence>
<dbReference type="EMBL" id="CATQJA010002665">
    <property type="protein sequence ID" value="CAJ0583917.1"/>
    <property type="molecule type" value="Genomic_DNA"/>
</dbReference>
<name>A0AA36DAZ9_9BILA</name>
<dbReference type="Proteomes" id="UP001177023">
    <property type="component" value="Unassembled WGS sequence"/>
</dbReference>
<organism evidence="1 2">
    <name type="scientific">Mesorhabditis spiculigera</name>
    <dbReference type="NCBI Taxonomy" id="96644"/>
    <lineage>
        <taxon>Eukaryota</taxon>
        <taxon>Metazoa</taxon>
        <taxon>Ecdysozoa</taxon>
        <taxon>Nematoda</taxon>
        <taxon>Chromadorea</taxon>
        <taxon>Rhabditida</taxon>
        <taxon>Rhabditina</taxon>
        <taxon>Rhabditomorpha</taxon>
        <taxon>Rhabditoidea</taxon>
        <taxon>Rhabditidae</taxon>
        <taxon>Mesorhabditinae</taxon>
        <taxon>Mesorhabditis</taxon>
    </lineage>
</organism>
<comment type="caution">
    <text evidence="1">The sequence shown here is derived from an EMBL/GenBank/DDBJ whole genome shotgun (WGS) entry which is preliminary data.</text>
</comment>
<accession>A0AA36DAZ9</accession>
<dbReference type="AlphaFoldDB" id="A0AA36DAZ9"/>
<reference evidence="1" key="1">
    <citation type="submission" date="2023-06" db="EMBL/GenBank/DDBJ databases">
        <authorList>
            <person name="Delattre M."/>
        </authorList>
    </citation>
    <scope>NUCLEOTIDE SEQUENCE</scope>
    <source>
        <strain evidence="1">AF72</strain>
    </source>
</reference>
<gene>
    <name evidence="1" type="ORF">MSPICULIGERA_LOCUS21985</name>
</gene>
<proteinExistence type="predicted"/>
<feature type="non-terminal residue" evidence="1">
    <location>
        <position position="1"/>
    </location>
</feature>
<keyword evidence="2" id="KW-1185">Reference proteome</keyword>
<evidence type="ECO:0000313" key="2">
    <source>
        <dbReference type="Proteomes" id="UP001177023"/>
    </source>
</evidence>
<protein>
    <submittedName>
        <fullName evidence="1">Uncharacterized protein</fullName>
    </submittedName>
</protein>